<keyword evidence="12 13" id="KW-0472">Membrane</keyword>
<evidence type="ECO:0000256" key="8">
    <source>
        <dbReference type="ARBA" id="ARBA00022692"/>
    </source>
</evidence>
<evidence type="ECO:0000313" key="14">
    <source>
        <dbReference type="EMBL" id="MFC6036098.1"/>
    </source>
</evidence>
<keyword evidence="7" id="KW-1003">Cell membrane</keyword>
<comment type="caution">
    <text evidence="14">The sequence shown here is derived from an EMBL/GenBank/DDBJ whole genome shotgun (WGS) entry which is preliminary data.</text>
</comment>
<gene>
    <name evidence="14" type="primary">yajC</name>
    <name evidence="14" type="ORF">ACFMB1_11120</name>
</gene>
<evidence type="ECO:0000256" key="10">
    <source>
        <dbReference type="ARBA" id="ARBA00022989"/>
    </source>
</evidence>
<dbReference type="PANTHER" id="PTHR33909:SF1">
    <property type="entry name" value="SEC TRANSLOCON ACCESSORY COMPLEX SUBUNIT YAJC"/>
    <property type="match status" value="1"/>
</dbReference>
<keyword evidence="6" id="KW-0813">Transport</keyword>
<organism evidence="14 15">
    <name type="scientific">Hyphococcus aureus</name>
    <dbReference type="NCBI Taxonomy" id="2666033"/>
    <lineage>
        <taxon>Bacteria</taxon>
        <taxon>Pseudomonadati</taxon>
        <taxon>Pseudomonadota</taxon>
        <taxon>Alphaproteobacteria</taxon>
        <taxon>Parvularculales</taxon>
        <taxon>Parvularculaceae</taxon>
        <taxon>Hyphococcus</taxon>
    </lineage>
</organism>
<keyword evidence="8 13" id="KW-0812">Transmembrane</keyword>
<comment type="subunit">
    <text evidence="4">Part of the SecDF-YidC-YajC translocase complex. The SecDF-YidC-YajC translocase forms a supercomplex with SecYEG, called the holo-translocon (HTL).</text>
</comment>
<dbReference type="PRINTS" id="PR01853">
    <property type="entry name" value="YAJCTRNLCASE"/>
</dbReference>
<feature type="transmembrane region" description="Helical" evidence="13">
    <location>
        <begin position="20"/>
        <end position="37"/>
    </location>
</feature>
<dbReference type="EMBL" id="JBHPON010000002">
    <property type="protein sequence ID" value="MFC6036098.1"/>
    <property type="molecule type" value="Genomic_DNA"/>
</dbReference>
<evidence type="ECO:0000256" key="9">
    <source>
        <dbReference type="ARBA" id="ARBA00022927"/>
    </source>
</evidence>
<evidence type="ECO:0000256" key="5">
    <source>
        <dbReference type="ARBA" id="ARBA00014962"/>
    </source>
</evidence>
<dbReference type="NCBIfam" id="TIGR00739">
    <property type="entry name" value="yajC"/>
    <property type="match status" value="1"/>
</dbReference>
<keyword evidence="15" id="KW-1185">Reference proteome</keyword>
<keyword evidence="9" id="KW-0653">Protein transport</keyword>
<evidence type="ECO:0000256" key="4">
    <source>
        <dbReference type="ARBA" id="ARBA00011718"/>
    </source>
</evidence>
<dbReference type="PANTHER" id="PTHR33909">
    <property type="entry name" value="SEC TRANSLOCON ACCESSORY COMPLEX SUBUNIT YAJC"/>
    <property type="match status" value="1"/>
</dbReference>
<dbReference type="SMART" id="SM01323">
    <property type="entry name" value="YajC"/>
    <property type="match status" value="1"/>
</dbReference>
<evidence type="ECO:0000256" key="11">
    <source>
        <dbReference type="ARBA" id="ARBA00023010"/>
    </source>
</evidence>
<evidence type="ECO:0000256" key="12">
    <source>
        <dbReference type="ARBA" id="ARBA00023136"/>
    </source>
</evidence>
<dbReference type="Proteomes" id="UP001596116">
    <property type="component" value="Unassembled WGS sequence"/>
</dbReference>
<keyword evidence="11" id="KW-0811">Translocation</keyword>
<evidence type="ECO:0000256" key="6">
    <source>
        <dbReference type="ARBA" id="ARBA00022448"/>
    </source>
</evidence>
<evidence type="ECO:0000313" key="15">
    <source>
        <dbReference type="Proteomes" id="UP001596116"/>
    </source>
</evidence>
<proteinExistence type="inferred from homology"/>
<accession>A0ABW1KZH5</accession>
<name>A0ABW1KZH5_9PROT</name>
<dbReference type="Pfam" id="PF02699">
    <property type="entry name" value="YajC"/>
    <property type="match status" value="1"/>
</dbReference>
<protein>
    <recommendedName>
        <fullName evidence="5">Sec translocon accessory complex subunit YajC</fullName>
    </recommendedName>
</protein>
<keyword evidence="10 13" id="KW-1133">Transmembrane helix</keyword>
<evidence type="ECO:0000256" key="7">
    <source>
        <dbReference type="ARBA" id="ARBA00022475"/>
    </source>
</evidence>
<evidence type="ECO:0000256" key="13">
    <source>
        <dbReference type="SAM" id="Phobius"/>
    </source>
</evidence>
<reference evidence="14 15" key="1">
    <citation type="submission" date="2024-09" db="EMBL/GenBank/DDBJ databases">
        <authorList>
            <person name="Zhang Z.-H."/>
        </authorList>
    </citation>
    <scope>NUCLEOTIDE SEQUENCE [LARGE SCALE GENOMIC DNA]</scope>
    <source>
        <strain evidence="14 15">HHTR114</strain>
    </source>
</reference>
<evidence type="ECO:0000256" key="1">
    <source>
        <dbReference type="ARBA" id="ARBA00002061"/>
    </source>
</evidence>
<comment type="subcellular location">
    <subcellularLocation>
        <location evidence="2">Cell membrane</location>
        <topology evidence="2">Single-pass membrane protein</topology>
    </subcellularLocation>
</comment>
<comment type="similarity">
    <text evidence="3">Belongs to the YajC family.</text>
</comment>
<sequence>MFFSPAYAQAAEAAAPNPILNLAFPVLIFVIFYFLLIRPQMTARKKHQEMVSNVRRGDIVVTAGGIVGKVTKVLEGEEVMVELADNVTVKVVKSTLSDVRTKPQPPAND</sequence>
<evidence type="ECO:0000256" key="3">
    <source>
        <dbReference type="ARBA" id="ARBA00006742"/>
    </source>
</evidence>
<evidence type="ECO:0000256" key="2">
    <source>
        <dbReference type="ARBA" id="ARBA00004162"/>
    </source>
</evidence>
<comment type="function">
    <text evidence="1">The SecYEG-SecDF-YajC-YidC holo-translocon (HTL) protein secretase/insertase is a supercomplex required for protein secretion, insertion of proteins into membranes, and assembly of membrane protein complexes. While the SecYEG complex is essential for assembly of a number of proteins and complexes, the SecDF-YajC-YidC subcomplex facilitates these functions.</text>
</comment>
<dbReference type="InterPro" id="IPR003849">
    <property type="entry name" value="Preprotein_translocase_YajC"/>
</dbReference>
<dbReference type="RefSeq" id="WP_379882674.1">
    <property type="nucleotide sequence ID" value="NZ_JBHPON010000002.1"/>
</dbReference>